<dbReference type="RefSeq" id="WP_404629575.1">
    <property type="nucleotide sequence ID" value="NZ_JADIKM010000001.1"/>
</dbReference>
<feature type="chain" id="PRO_5045459843" evidence="1">
    <location>
        <begin position="26"/>
        <end position="259"/>
    </location>
</feature>
<evidence type="ECO:0000313" key="2">
    <source>
        <dbReference type="EMBL" id="MFK2902448.1"/>
    </source>
</evidence>
<dbReference type="SUPFAM" id="SSF81901">
    <property type="entry name" value="HCP-like"/>
    <property type="match status" value="1"/>
</dbReference>
<dbReference type="SMART" id="SM00671">
    <property type="entry name" value="SEL1"/>
    <property type="match status" value="1"/>
</dbReference>
<evidence type="ECO:0000256" key="1">
    <source>
        <dbReference type="SAM" id="SignalP"/>
    </source>
</evidence>
<organism evidence="2 3">
    <name type="scientific">Dyella ginsengisoli</name>
    <dbReference type="NCBI Taxonomy" id="363848"/>
    <lineage>
        <taxon>Bacteria</taxon>
        <taxon>Pseudomonadati</taxon>
        <taxon>Pseudomonadota</taxon>
        <taxon>Gammaproteobacteria</taxon>
        <taxon>Lysobacterales</taxon>
        <taxon>Rhodanobacteraceae</taxon>
        <taxon>Dyella</taxon>
    </lineage>
</organism>
<name>A0ABW8JMV5_9GAMM</name>
<evidence type="ECO:0000313" key="3">
    <source>
        <dbReference type="Proteomes" id="UP001620460"/>
    </source>
</evidence>
<keyword evidence="1" id="KW-0732">Signal</keyword>
<dbReference type="Gene3D" id="1.25.40.10">
    <property type="entry name" value="Tetratricopeptide repeat domain"/>
    <property type="match status" value="1"/>
</dbReference>
<accession>A0ABW8JMV5</accession>
<dbReference type="InterPro" id="IPR006597">
    <property type="entry name" value="Sel1-like"/>
</dbReference>
<keyword evidence="3" id="KW-1185">Reference proteome</keyword>
<comment type="caution">
    <text evidence="2">The sequence shown here is derived from an EMBL/GenBank/DDBJ whole genome shotgun (WGS) entry which is preliminary data.</text>
</comment>
<sequence>MHRSLVLALAGALALMGATSLHAQAAPVGGPEDRDVRALIDGMRDASTWGHPDQFGQYQGMAAYASGDYAKAMRLFTIGARYADKVSQLSIGLMYLQGQGVKRDPVKAWAWTALSAERGYPRFAATRDGIWNTLSQTQRTQAIAERDTLAATYDDAHAKPRMIAELRYYRSQITGSHTGFDSGVDHVAVGPSGTAGAGCLRAAKVGLRGAGCGSSDMYAEEQWDPKLYFQTRDAQYQGTVTIGALQPGHPAPAASAAGR</sequence>
<gene>
    <name evidence="2" type="ORF">ISP17_00620</name>
</gene>
<protein>
    <submittedName>
        <fullName evidence="2">Sel1 repeat family protein</fullName>
    </submittedName>
</protein>
<feature type="signal peptide" evidence="1">
    <location>
        <begin position="1"/>
        <end position="25"/>
    </location>
</feature>
<dbReference type="Pfam" id="PF08238">
    <property type="entry name" value="Sel1"/>
    <property type="match status" value="1"/>
</dbReference>
<dbReference type="EMBL" id="JADIKM010000001">
    <property type="protein sequence ID" value="MFK2902448.1"/>
    <property type="molecule type" value="Genomic_DNA"/>
</dbReference>
<dbReference type="Proteomes" id="UP001620460">
    <property type="component" value="Unassembled WGS sequence"/>
</dbReference>
<dbReference type="InterPro" id="IPR011990">
    <property type="entry name" value="TPR-like_helical_dom_sf"/>
</dbReference>
<proteinExistence type="predicted"/>
<reference evidence="2 3" key="1">
    <citation type="submission" date="2020-10" db="EMBL/GenBank/DDBJ databases">
        <title>Phylogeny of dyella-like bacteria.</title>
        <authorList>
            <person name="Fu J."/>
        </authorList>
    </citation>
    <scope>NUCLEOTIDE SEQUENCE [LARGE SCALE GENOMIC DNA]</scope>
    <source>
        <strain evidence="2 3">Gsoil3046</strain>
    </source>
</reference>